<evidence type="ECO:0000259" key="3">
    <source>
        <dbReference type="Pfam" id="PF12146"/>
    </source>
</evidence>
<dbReference type="EMBL" id="FWEV01000013">
    <property type="protein sequence ID" value="SLM27728.1"/>
    <property type="molecule type" value="Genomic_DNA"/>
</dbReference>
<evidence type="ECO:0000259" key="2">
    <source>
        <dbReference type="Pfam" id="PF01553"/>
    </source>
</evidence>
<name>A0A1W1H5T3_9BACT</name>
<dbReference type="InterPro" id="IPR029058">
    <property type="entry name" value="AB_hydrolase_fold"/>
</dbReference>
<dbReference type="Proteomes" id="UP000191931">
    <property type="component" value="Unassembled WGS sequence"/>
</dbReference>
<dbReference type="InterPro" id="IPR022742">
    <property type="entry name" value="Hydrolase_4"/>
</dbReference>
<feature type="domain" description="Phospholipid/glycerol acyltransferase" evidence="2">
    <location>
        <begin position="23"/>
        <end position="151"/>
    </location>
</feature>
<evidence type="ECO:0000313" key="5">
    <source>
        <dbReference type="Proteomes" id="UP000191931"/>
    </source>
</evidence>
<dbReference type="EC" id="3.1.1.1" evidence="4"/>
<organism evidence="4 5">
    <name type="scientific">Desulfamplus magnetovallimortis</name>
    <dbReference type="NCBI Taxonomy" id="1246637"/>
    <lineage>
        <taxon>Bacteria</taxon>
        <taxon>Pseudomonadati</taxon>
        <taxon>Thermodesulfobacteriota</taxon>
        <taxon>Desulfobacteria</taxon>
        <taxon>Desulfobacterales</taxon>
        <taxon>Desulfobacteraceae</taxon>
        <taxon>Desulfamplus</taxon>
    </lineage>
</organism>
<dbReference type="InterPro" id="IPR002123">
    <property type="entry name" value="Plipid/glycerol_acylTrfase"/>
</dbReference>
<dbReference type="Gene3D" id="3.40.50.1820">
    <property type="entry name" value="alpha/beta hydrolase"/>
    <property type="match status" value="1"/>
</dbReference>
<reference evidence="4 5" key="1">
    <citation type="submission" date="2017-03" db="EMBL/GenBank/DDBJ databases">
        <authorList>
            <person name="Afonso C.L."/>
            <person name="Miller P.J."/>
            <person name="Scott M.A."/>
            <person name="Spackman E."/>
            <person name="Goraichik I."/>
            <person name="Dimitrov K.M."/>
            <person name="Suarez D.L."/>
            <person name="Swayne D.E."/>
        </authorList>
    </citation>
    <scope>NUCLEOTIDE SEQUENCE [LARGE SCALE GENOMIC DNA]</scope>
    <source>
        <strain evidence="4">PRJEB14757</strain>
    </source>
</reference>
<accession>A0A1W1H5T3</accession>
<keyword evidence="5" id="KW-1185">Reference proteome</keyword>
<dbReference type="Pfam" id="PF12146">
    <property type="entry name" value="Hydrolase_4"/>
    <property type="match status" value="1"/>
</dbReference>
<dbReference type="OrthoDB" id="9786110at2"/>
<keyword evidence="4" id="KW-0378">Hydrolase</keyword>
<feature type="region of interest" description="Disordered" evidence="1">
    <location>
        <begin position="552"/>
        <end position="602"/>
    </location>
</feature>
<sequence length="914" mass="103930">MNRFAYYMSGYAFRAFSGISKARITIHGKEKIPEGSLIFTANHFTRIETVFLPYHIHELTKKPVWSLAAAELFQGGLKGILEAMGAVSTRDPQRDFLIVKSLLAGTAECIIFPEGMMVKNKKITRDGEFRLYQDGEVQRPHTGAAILALTTEFYRERLRRMKTINPVEFKRLIDQYELSFPEKILEQQTFIVPVNITYYPVRAKENVLSRLALTMMENPSQRVMDELLTEGTMLFSGVDVDIRIGESIAIKDYFFNSFVESDVTSRRRVDFSNRLSSHHVMKAAAQDIMNRYMKSVYEMTTLNYDHIFASILKYYVGNDGIDEYDFRCRAYLATFSCSMSLYCNFHRSLYENQIHILTNDRFHRYEDFLSLALETGIVEMRENRLFKDNTRFDSPSAFHTVRVDNPVSVIANEVEPLSRLQAHLADIAAKTPSEIAQLMLYRIEDKQYNQYINDFNNFACPVNLLDKNIEAVWSANSSSGNTTSGKCKDKDLFIDNMADKKGCDEKGQNELSETSGNTRHGKIEVKENIHHGKIETKENTYRGKIETKADEVGDNNLDGRLQDGRLQDGRLQDGRLQDGRLQDGRLHDKSDNNRIDHGNRSKIESANKNALLVINSSNEKVEIDNENHISFINRYPTARSRMAVYNNGRPRLLKSDSGDTGVLLIHDYLSTPGELVSFAAYLQKNGYTVYMPRLPGHGTSPANLLETTFEQWIESVEEGLVLLRTLCRKKIVGGLGVGALTGFALQSRVKDIDGFFMVSPPSRIKDYSSGFLVPGGLWQQMIKRARHPSAGKDMFIEYAIEGSESDSVGFRYTSHPASGLRQVEMLMNMIEAGVKEKHDKQGEQKQIRLDVPVLVIQSRKNPFVDPDGTKKLFDMMPASVKEYYLFDFDRHTILTGKGSQRVYGAVSEFIASIL</sequence>
<proteinExistence type="predicted"/>
<gene>
    <name evidence="4" type="ORF">MTBBW1_110013</name>
</gene>
<dbReference type="SUPFAM" id="SSF53474">
    <property type="entry name" value="alpha/beta-Hydrolases"/>
    <property type="match status" value="1"/>
</dbReference>
<dbReference type="Pfam" id="PF01553">
    <property type="entry name" value="Acyltransferase"/>
    <property type="match status" value="1"/>
</dbReference>
<dbReference type="RefSeq" id="WP_139786639.1">
    <property type="nucleotide sequence ID" value="NZ_LT828540.1"/>
</dbReference>
<evidence type="ECO:0000313" key="4">
    <source>
        <dbReference type="EMBL" id="SLM27728.1"/>
    </source>
</evidence>
<dbReference type="STRING" id="1246637.MTBBW1_110013"/>
<protein>
    <submittedName>
        <fullName evidence="4">Putative Carboxylesterase</fullName>
        <ecNumber evidence="4">3.1.1.1</ecNumber>
    </submittedName>
</protein>
<feature type="compositionally biased region" description="Basic and acidic residues" evidence="1">
    <location>
        <begin position="560"/>
        <end position="602"/>
    </location>
</feature>
<evidence type="ECO:0000256" key="1">
    <source>
        <dbReference type="SAM" id="MobiDB-lite"/>
    </source>
</evidence>
<dbReference type="SUPFAM" id="SSF69593">
    <property type="entry name" value="Glycerol-3-phosphate (1)-acyltransferase"/>
    <property type="match status" value="1"/>
</dbReference>
<dbReference type="GO" id="GO:0016746">
    <property type="term" value="F:acyltransferase activity"/>
    <property type="evidence" value="ECO:0007669"/>
    <property type="project" value="InterPro"/>
</dbReference>
<dbReference type="AlphaFoldDB" id="A0A1W1H5T3"/>
<feature type="domain" description="Serine aminopeptidase S33" evidence="3">
    <location>
        <begin position="662"/>
        <end position="895"/>
    </location>
</feature>
<dbReference type="GO" id="GO:0106435">
    <property type="term" value="F:carboxylesterase activity"/>
    <property type="evidence" value="ECO:0007669"/>
    <property type="project" value="UniProtKB-EC"/>
</dbReference>